<proteinExistence type="predicted"/>
<keyword evidence="3" id="KW-1185">Reference proteome</keyword>
<feature type="signal peptide" evidence="1">
    <location>
        <begin position="1"/>
        <end position="22"/>
    </location>
</feature>
<gene>
    <name evidence="2" type="ORF">Fcan01_03004</name>
</gene>
<evidence type="ECO:0000256" key="1">
    <source>
        <dbReference type="SAM" id="SignalP"/>
    </source>
</evidence>
<keyword evidence="1" id="KW-0732">Signal</keyword>
<accession>A0A226EY53</accession>
<dbReference type="Proteomes" id="UP000198287">
    <property type="component" value="Unassembled WGS sequence"/>
</dbReference>
<dbReference type="OMA" id="NDAQLSW"/>
<organism evidence="2 3">
    <name type="scientific">Folsomia candida</name>
    <name type="common">Springtail</name>
    <dbReference type="NCBI Taxonomy" id="158441"/>
    <lineage>
        <taxon>Eukaryota</taxon>
        <taxon>Metazoa</taxon>
        <taxon>Ecdysozoa</taxon>
        <taxon>Arthropoda</taxon>
        <taxon>Hexapoda</taxon>
        <taxon>Collembola</taxon>
        <taxon>Entomobryomorpha</taxon>
        <taxon>Isotomoidea</taxon>
        <taxon>Isotomidae</taxon>
        <taxon>Proisotominae</taxon>
        <taxon>Folsomia</taxon>
    </lineage>
</organism>
<comment type="caution">
    <text evidence="2">The sequence shown here is derived from an EMBL/GenBank/DDBJ whole genome shotgun (WGS) entry which is preliminary data.</text>
</comment>
<dbReference type="AlphaFoldDB" id="A0A226EY53"/>
<reference evidence="2 3" key="1">
    <citation type="submission" date="2015-12" db="EMBL/GenBank/DDBJ databases">
        <title>The genome of Folsomia candida.</title>
        <authorList>
            <person name="Faddeeva A."/>
            <person name="Derks M.F."/>
            <person name="Anvar Y."/>
            <person name="Smit S."/>
            <person name="Van Straalen N."/>
            <person name="Roelofs D."/>
        </authorList>
    </citation>
    <scope>NUCLEOTIDE SEQUENCE [LARGE SCALE GENOMIC DNA]</scope>
    <source>
        <strain evidence="2 3">VU population</strain>
        <tissue evidence="2">Whole body</tissue>
    </source>
</reference>
<feature type="chain" id="PRO_5012872564" evidence="1">
    <location>
        <begin position="23"/>
        <end position="211"/>
    </location>
</feature>
<evidence type="ECO:0000313" key="3">
    <source>
        <dbReference type="Proteomes" id="UP000198287"/>
    </source>
</evidence>
<sequence>MKKLLLIPGSSILTLFILVVSAEPPVHSPYGEILLRRRQETQSPDSKIVDQSLLDRVADIISADGDGSEDGTQENEGLSIVDSELFARIARIISQNEGQTSPPAPVRDGPAITPEYGVPLEVGSKLLGGNFEIGKPEPARRIAYFQLTNKNEVNGTQDFARNAYPSALPSRDGSSQGNRRVMLLNNPQMSERIAAFEIPETTAPQVNRQGY</sequence>
<name>A0A226EY53_FOLCA</name>
<dbReference type="EMBL" id="LNIX01000001">
    <property type="protein sequence ID" value="OXA62014.1"/>
    <property type="molecule type" value="Genomic_DNA"/>
</dbReference>
<protein>
    <submittedName>
        <fullName evidence="2">Uncharacterized protein</fullName>
    </submittedName>
</protein>
<evidence type="ECO:0000313" key="2">
    <source>
        <dbReference type="EMBL" id="OXA62014.1"/>
    </source>
</evidence>